<dbReference type="EMBL" id="RQTK01001398">
    <property type="protein sequence ID" value="RUS70481.1"/>
    <property type="molecule type" value="Genomic_DNA"/>
</dbReference>
<proteinExistence type="predicted"/>
<organism evidence="2 3">
    <name type="scientific">Elysia chlorotica</name>
    <name type="common">Eastern emerald elysia</name>
    <name type="synonym">Sea slug</name>
    <dbReference type="NCBI Taxonomy" id="188477"/>
    <lineage>
        <taxon>Eukaryota</taxon>
        <taxon>Metazoa</taxon>
        <taxon>Spiralia</taxon>
        <taxon>Lophotrochozoa</taxon>
        <taxon>Mollusca</taxon>
        <taxon>Gastropoda</taxon>
        <taxon>Heterobranchia</taxon>
        <taxon>Euthyneura</taxon>
        <taxon>Panpulmonata</taxon>
        <taxon>Sacoglossa</taxon>
        <taxon>Placobranchoidea</taxon>
        <taxon>Plakobranchidae</taxon>
        <taxon>Elysia</taxon>
    </lineage>
</organism>
<name>A0A433SMQ2_ELYCH</name>
<evidence type="ECO:0000313" key="2">
    <source>
        <dbReference type="EMBL" id="RUS70481.1"/>
    </source>
</evidence>
<dbReference type="OrthoDB" id="6624209at2759"/>
<evidence type="ECO:0000313" key="3">
    <source>
        <dbReference type="Proteomes" id="UP000271974"/>
    </source>
</evidence>
<dbReference type="PANTHER" id="PTHR35385:SF2">
    <property type="entry name" value="PROTEIN B, PUTATIVE-RELATED"/>
    <property type="match status" value="1"/>
</dbReference>
<accession>A0A433SMQ2</accession>
<sequence>MLTTAHDAVIESRVIKGKERTKPLAIFDYNQYMGGVDISDKQVVEWFKHLYPDLDLGDDRLRKTIYCTAERAQKIVLRWNHNQKLNSTEALCYGDVGESTRQRCLELFSLGHINSTYDVLRCELEMIHGENCLEALADRKLLPDKEALCYGDVGESTRQRCLELFSLGHINSTYDVLRCELQMIHGENCLEALADRKLLPDKGSSKPGSKNGESTMSPGDLTKAYRWGLSSKGHDSGRQTVSVVDPPGLEGRLTAGFNGS</sequence>
<protein>
    <submittedName>
        <fullName evidence="2">Uncharacterized protein</fullName>
    </submittedName>
</protein>
<feature type="region of interest" description="Disordered" evidence="1">
    <location>
        <begin position="200"/>
        <end position="260"/>
    </location>
</feature>
<dbReference type="AlphaFoldDB" id="A0A433SMQ2"/>
<reference evidence="2 3" key="1">
    <citation type="submission" date="2019-01" db="EMBL/GenBank/DDBJ databases">
        <title>A draft genome assembly of the solar-powered sea slug Elysia chlorotica.</title>
        <authorList>
            <person name="Cai H."/>
            <person name="Li Q."/>
            <person name="Fang X."/>
            <person name="Li J."/>
            <person name="Curtis N.E."/>
            <person name="Altenburger A."/>
            <person name="Shibata T."/>
            <person name="Feng M."/>
            <person name="Maeda T."/>
            <person name="Schwartz J.A."/>
            <person name="Shigenobu S."/>
            <person name="Lundholm N."/>
            <person name="Nishiyama T."/>
            <person name="Yang H."/>
            <person name="Hasebe M."/>
            <person name="Li S."/>
            <person name="Pierce S.K."/>
            <person name="Wang J."/>
        </authorList>
    </citation>
    <scope>NUCLEOTIDE SEQUENCE [LARGE SCALE GENOMIC DNA]</scope>
    <source>
        <strain evidence="2">EC2010</strain>
        <tissue evidence="2">Whole organism of an adult</tissue>
    </source>
</reference>
<keyword evidence="3" id="KW-1185">Reference proteome</keyword>
<dbReference type="Proteomes" id="UP000271974">
    <property type="component" value="Unassembled WGS sequence"/>
</dbReference>
<evidence type="ECO:0000256" key="1">
    <source>
        <dbReference type="SAM" id="MobiDB-lite"/>
    </source>
</evidence>
<feature type="compositionally biased region" description="Polar residues" evidence="1">
    <location>
        <begin position="206"/>
        <end position="217"/>
    </location>
</feature>
<gene>
    <name evidence="2" type="ORF">EGW08_021754</name>
</gene>
<dbReference type="PANTHER" id="PTHR35385">
    <property type="entry name" value="PROTEIN B, PUTATIVE-RELATED-RELATED"/>
    <property type="match status" value="1"/>
</dbReference>
<comment type="caution">
    <text evidence="2">The sequence shown here is derived from an EMBL/GenBank/DDBJ whole genome shotgun (WGS) entry which is preliminary data.</text>
</comment>